<gene>
    <name evidence="12" type="primary">atpF</name>
    <name evidence="15" type="ORF">A2693_03105</name>
</gene>
<comment type="similarity">
    <text evidence="1 12 13">Belongs to the ATPase B chain family.</text>
</comment>
<dbReference type="CDD" id="cd06503">
    <property type="entry name" value="ATP-synt_Fo_b"/>
    <property type="match status" value="1"/>
</dbReference>
<organism evidence="15 16">
    <name type="scientific">Candidatus Curtissbacteria bacterium RIFCSPHIGHO2_01_FULL_40_12</name>
    <dbReference type="NCBI Taxonomy" id="1797710"/>
    <lineage>
        <taxon>Bacteria</taxon>
        <taxon>Candidatus Curtissiibacteriota</taxon>
    </lineage>
</organism>
<dbReference type="Gene3D" id="6.10.250.1580">
    <property type="match status" value="1"/>
</dbReference>
<comment type="function">
    <text evidence="10 12">F(1)F(0) ATP synthase produces ATP from ADP in the presence of a proton or sodium gradient. F-type ATPases consist of two structural domains, F(1) containing the extramembraneous catalytic core and F(0) containing the membrane proton channel, linked together by a central stalk and a peripheral stalk. During catalysis, ATP synthesis in the catalytic domain of F(1) is coupled via a rotary mechanism of the central stalk subunits to proton translocation.</text>
</comment>
<dbReference type="GO" id="GO:0012505">
    <property type="term" value="C:endomembrane system"/>
    <property type="evidence" value="ECO:0007669"/>
    <property type="project" value="UniProtKB-SubCell"/>
</dbReference>
<dbReference type="GO" id="GO:0005886">
    <property type="term" value="C:plasma membrane"/>
    <property type="evidence" value="ECO:0007669"/>
    <property type="project" value="UniProtKB-SubCell"/>
</dbReference>
<dbReference type="NCBIfam" id="TIGR01144">
    <property type="entry name" value="ATP_synt_b"/>
    <property type="match status" value="1"/>
</dbReference>
<evidence type="ECO:0000256" key="2">
    <source>
        <dbReference type="ARBA" id="ARBA00022448"/>
    </source>
</evidence>
<dbReference type="Pfam" id="PF00430">
    <property type="entry name" value="ATP-synt_B"/>
    <property type="match status" value="1"/>
</dbReference>
<evidence type="ECO:0000256" key="1">
    <source>
        <dbReference type="ARBA" id="ARBA00005513"/>
    </source>
</evidence>
<evidence type="ECO:0000256" key="12">
    <source>
        <dbReference type="HAMAP-Rule" id="MF_01398"/>
    </source>
</evidence>
<keyword evidence="9 12" id="KW-0066">ATP synthesis</keyword>
<evidence type="ECO:0000256" key="7">
    <source>
        <dbReference type="ARBA" id="ARBA00023065"/>
    </source>
</evidence>
<evidence type="ECO:0000256" key="11">
    <source>
        <dbReference type="ARBA" id="ARBA00037847"/>
    </source>
</evidence>
<evidence type="ECO:0000256" key="3">
    <source>
        <dbReference type="ARBA" id="ARBA00022547"/>
    </source>
</evidence>
<dbReference type="GO" id="GO:0046961">
    <property type="term" value="F:proton-transporting ATPase activity, rotational mechanism"/>
    <property type="evidence" value="ECO:0007669"/>
    <property type="project" value="TreeGrafter"/>
</dbReference>
<evidence type="ECO:0000256" key="10">
    <source>
        <dbReference type="ARBA" id="ARBA00025198"/>
    </source>
</evidence>
<evidence type="ECO:0000256" key="9">
    <source>
        <dbReference type="ARBA" id="ARBA00023310"/>
    </source>
</evidence>
<proteinExistence type="inferred from homology"/>
<keyword evidence="6 12" id="KW-1133">Transmembrane helix</keyword>
<keyword evidence="3 12" id="KW-0138">CF(0)</keyword>
<dbReference type="Proteomes" id="UP000178577">
    <property type="component" value="Unassembled WGS sequence"/>
</dbReference>
<comment type="function">
    <text evidence="12">Component of the F(0) channel, it forms part of the peripheral stalk, linking F(1) to F(0).</text>
</comment>
<dbReference type="InterPro" id="IPR050059">
    <property type="entry name" value="ATP_synthase_B_chain"/>
</dbReference>
<dbReference type="InterPro" id="IPR005864">
    <property type="entry name" value="ATP_synth_F0_bsu_bac"/>
</dbReference>
<dbReference type="HAMAP" id="MF_01398">
    <property type="entry name" value="ATP_synth_b_bprime"/>
    <property type="match status" value="1"/>
</dbReference>
<protein>
    <recommendedName>
        <fullName evidence="12">ATP synthase subunit b</fullName>
    </recommendedName>
    <alternativeName>
        <fullName evidence="12">ATP synthase F(0) sector subunit b</fullName>
    </alternativeName>
    <alternativeName>
        <fullName evidence="12">ATPase subunit I</fullName>
    </alternativeName>
    <alternativeName>
        <fullName evidence="12">F-type ATPase subunit b</fullName>
        <shortName evidence="12">F-ATPase subunit b</shortName>
    </alternativeName>
</protein>
<evidence type="ECO:0000313" key="15">
    <source>
        <dbReference type="EMBL" id="OGD89486.1"/>
    </source>
</evidence>
<evidence type="ECO:0000256" key="6">
    <source>
        <dbReference type="ARBA" id="ARBA00022989"/>
    </source>
</evidence>
<keyword evidence="4 12" id="KW-0812">Transmembrane</keyword>
<comment type="caution">
    <text evidence="15">The sequence shown here is derived from an EMBL/GenBank/DDBJ whole genome shotgun (WGS) entry which is preliminary data.</text>
</comment>
<feature type="transmembrane region" description="Helical" evidence="12">
    <location>
        <begin position="12"/>
        <end position="28"/>
    </location>
</feature>
<evidence type="ECO:0000256" key="8">
    <source>
        <dbReference type="ARBA" id="ARBA00023136"/>
    </source>
</evidence>
<dbReference type="AlphaFoldDB" id="A0A1F5GCB2"/>
<comment type="subcellular location">
    <subcellularLocation>
        <location evidence="12">Cell membrane</location>
        <topology evidence="12">Single-pass membrane protein</topology>
    </subcellularLocation>
    <subcellularLocation>
        <location evidence="11">Endomembrane system</location>
        <topology evidence="11">Single-pass membrane protein</topology>
    </subcellularLocation>
</comment>
<accession>A0A1F5GCB2</accession>
<keyword evidence="8 12" id="KW-0472">Membrane</keyword>
<dbReference type="PANTHER" id="PTHR33445">
    <property type="entry name" value="ATP SYNTHASE SUBUNIT B', CHLOROPLASTIC"/>
    <property type="match status" value="1"/>
</dbReference>
<keyword evidence="14" id="KW-0175">Coiled coil</keyword>
<dbReference type="GO" id="GO:0046933">
    <property type="term" value="F:proton-transporting ATP synthase activity, rotational mechanism"/>
    <property type="evidence" value="ECO:0007669"/>
    <property type="project" value="UniProtKB-UniRule"/>
</dbReference>
<dbReference type="InterPro" id="IPR002146">
    <property type="entry name" value="ATP_synth_b/b'su_bac/chlpt"/>
</dbReference>
<keyword evidence="12" id="KW-1003">Cell membrane</keyword>
<name>A0A1F5GCB2_9BACT</name>
<keyword evidence="2 12" id="KW-0813">Transport</keyword>
<dbReference type="PANTHER" id="PTHR33445:SF2">
    <property type="entry name" value="ATP SYNTHASE SUBUNIT B', CHLOROPLASTIC"/>
    <property type="match status" value="1"/>
</dbReference>
<sequence length="168" mass="19274">MEILKNFGIQPTLLLAQIVNFLIILFLLKKFFYKPITKALEDRKKKIEESLVNAQLIEEKLAKTEEQTNQILEQAKNDAQNLISGAKEEAQRIADQATAEARQTIDQTVVEAKSQIEAQKVQMQKELEQQILNLVVDVVKKVLGRTLKDKERHQLTQKAILEITKQVQ</sequence>
<reference evidence="15 16" key="1">
    <citation type="journal article" date="2016" name="Nat. Commun.">
        <title>Thousands of microbial genomes shed light on interconnected biogeochemical processes in an aquifer system.</title>
        <authorList>
            <person name="Anantharaman K."/>
            <person name="Brown C.T."/>
            <person name="Hug L.A."/>
            <person name="Sharon I."/>
            <person name="Castelle C.J."/>
            <person name="Probst A.J."/>
            <person name="Thomas B.C."/>
            <person name="Singh A."/>
            <person name="Wilkins M.J."/>
            <person name="Karaoz U."/>
            <person name="Brodie E.L."/>
            <person name="Williams K.H."/>
            <person name="Hubbard S.S."/>
            <person name="Banfield J.F."/>
        </authorList>
    </citation>
    <scope>NUCLEOTIDE SEQUENCE [LARGE SCALE GENOMIC DNA]</scope>
</reference>
<feature type="coiled-coil region" evidence="14">
    <location>
        <begin position="47"/>
        <end position="133"/>
    </location>
</feature>
<evidence type="ECO:0000313" key="16">
    <source>
        <dbReference type="Proteomes" id="UP000178577"/>
    </source>
</evidence>
<dbReference type="EMBL" id="MFAY01000008">
    <property type="protein sequence ID" value="OGD89486.1"/>
    <property type="molecule type" value="Genomic_DNA"/>
</dbReference>
<comment type="subunit">
    <text evidence="12">F-type ATPases have 2 components, F(1) - the catalytic core - and F(0) - the membrane proton channel. F(1) has five subunits: alpha(3), beta(3), gamma(1), delta(1), epsilon(1). F(0) has three main subunits: a(1), b(2) and c(10-14). The alpha and beta chains form an alternating ring which encloses part of the gamma chain. F(1) is attached to F(0) by a central stalk formed by the gamma and epsilon chains, while a peripheral stalk is formed by the delta and b chains.</text>
</comment>
<keyword evidence="7 12" id="KW-0406">Ion transport</keyword>
<keyword evidence="5 12" id="KW-0375">Hydrogen ion transport</keyword>
<dbReference type="GO" id="GO:0045259">
    <property type="term" value="C:proton-transporting ATP synthase complex"/>
    <property type="evidence" value="ECO:0007669"/>
    <property type="project" value="UniProtKB-KW"/>
</dbReference>
<evidence type="ECO:0000256" key="14">
    <source>
        <dbReference type="SAM" id="Coils"/>
    </source>
</evidence>
<evidence type="ECO:0000256" key="13">
    <source>
        <dbReference type="RuleBase" id="RU003848"/>
    </source>
</evidence>
<dbReference type="SUPFAM" id="SSF81573">
    <property type="entry name" value="F1F0 ATP synthase subunit B, membrane domain"/>
    <property type="match status" value="1"/>
</dbReference>
<evidence type="ECO:0000256" key="4">
    <source>
        <dbReference type="ARBA" id="ARBA00022692"/>
    </source>
</evidence>
<dbReference type="InterPro" id="IPR028987">
    <property type="entry name" value="ATP_synth_B-like_membr_sf"/>
</dbReference>
<evidence type="ECO:0000256" key="5">
    <source>
        <dbReference type="ARBA" id="ARBA00022781"/>
    </source>
</evidence>